<evidence type="ECO:0000256" key="13">
    <source>
        <dbReference type="RuleBase" id="RU365022"/>
    </source>
</evidence>
<dbReference type="PANTHER" id="PTHR36531:SF6">
    <property type="entry name" value="DNA REPLICATION ATP-DEPENDENT HELICASE_NUCLEASE DNA2"/>
    <property type="match status" value="1"/>
</dbReference>
<dbReference type="EC" id="3.1.12.1" evidence="3 13"/>
<evidence type="ECO:0000256" key="5">
    <source>
        <dbReference type="ARBA" id="ARBA00022722"/>
    </source>
</evidence>
<evidence type="ECO:0000256" key="2">
    <source>
        <dbReference type="ARBA" id="ARBA00009189"/>
    </source>
</evidence>
<dbReference type="InterPro" id="IPR022765">
    <property type="entry name" value="Dna2/Cas4_DUF83"/>
</dbReference>
<dbReference type="RefSeq" id="WP_024463312.1">
    <property type="nucleotide sequence ID" value="NZ_CP062939.1"/>
</dbReference>
<evidence type="ECO:0000256" key="6">
    <source>
        <dbReference type="ARBA" id="ARBA00022723"/>
    </source>
</evidence>
<dbReference type="GO" id="GO:0004527">
    <property type="term" value="F:exonuclease activity"/>
    <property type="evidence" value="ECO:0007669"/>
    <property type="project" value="UniProtKB-KW"/>
</dbReference>
<dbReference type="PANTHER" id="PTHR36531">
    <property type="entry name" value="CRISPR-ASSOCIATED EXONUCLEASE CAS4"/>
    <property type="match status" value="1"/>
</dbReference>
<organism evidence="15 16">
    <name type="scientific">Bifidobacterium subtile</name>
    <dbReference type="NCBI Taxonomy" id="77635"/>
    <lineage>
        <taxon>Bacteria</taxon>
        <taxon>Bacillati</taxon>
        <taxon>Actinomycetota</taxon>
        <taxon>Actinomycetes</taxon>
        <taxon>Bifidobacteriales</taxon>
        <taxon>Bifidobacteriaceae</taxon>
        <taxon>Bifidobacterium</taxon>
    </lineage>
</organism>
<keyword evidence="6 13" id="KW-0479">Metal-binding</keyword>
<accession>A0A087E8D5</accession>
<evidence type="ECO:0000256" key="3">
    <source>
        <dbReference type="ARBA" id="ARBA00012768"/>
    </source>
</evidence>
<keyword evidence="9 13" id="KW-0408">Iron</keyword>
<keyword evidence="7 13" id="KW-0378">Hydrolase</keyword>
<gene>
    <name evidence="15" type="ORF">BISU_1073</name>
</gene>
<evidence type="ECO:0000256" key="9">
    <source>
        <dbReference type="ARBA" id="ARBA00023004"/>
    </source>
</evidence>
<comment type="cofactor">
    <cofactor evidence="13">
        <name>iron-sulfur cluster</name>
        <dbReference type="ChEBI" id="CHEBI:30408"/>
    </cofactor>
</comment>
<dbReference type="OrthoDB" id="9781776at2"/>
<evidence type="ECO:0000256" key="12">
    <source>
        <dbReference type="ARBA" id="ARBA00023211"/>
    </source>
</evidence>
<feature type="domain" description="DUF83" evidence="14">
    <location>
        <begin position="17"/>
        <end position="203"/>
    </location>
</feature>
<dbReference type="InterPro" id="IPR013343">
    <property type="entry name" value="CRISPR-assoc_prot_Cas4"/>
</dbReference>
<dbReference type="InterPro" id="IPR011604">
    <property type="entry name" value="PDDEXK-like_dom_sf"/>
</dbReference>
<evidence type="ECO:0000259" key="14">
    <source>
        <dbReference type="Pfam" id="PF01930"/>
    </source>
</evidence>
<dbReference type="STRING" id="77635.BISU_1073"/>
<evidence type="ECO:0000256" key="1">
    <source>
        <dbReference type="ARBA" id="ARBA00001966"/>
    </source>
</evidence>
<evidence type="ECO:0000256" key="8">
    <source>
        <dbReference type="ARBA" id="ARBA00022839"/>
    </source>
</evidence>
<evidence type="ECO:0000256" key="7">
    <source>
        <dbReference type="ARBA" id="ARBA00022801"/>
    </source>
</evidence>
<dbReference type="Proteomes" id="UP000029055">
    <property type="component" value="Unassembled WGS sequence"/>
</dbReference>
<dbReference type="eggNOG" id="COG1468">
    <property type="taxonomic scope" value="Bacteria"/>
</dbReference>
<name>A0A087E8D5_9BIFI</name>
<dbReference type="Gene3D" id="3.90.320.10">
    <property type="match status" value="1"/>
</dbReference>
<dbReference type="EMBL" id="JGZR01000005">
    <property type="protein sequence ID" value="KFJ04036.1"/>
    <property type="molecule type" value="Genomic_DNA"/>
</dbReference>
<keyword evidence="11 13" id="KW-0051">Antiviral defense</keyword>
<keyword evidence="16" id="KW-1185">Reference proteome</keyword>
<dbReference type="AlphaFoldDB" id="A0A087E8D5"/>
<keyword evidence="12 13" id="KW-0464">Manganese</keyword>
<evidence type="ECO:0000313" key="16">
    <source>
        <dbReference type="Proteomes" id="UP000029055"/>
    </source>
</evidence>
<comment type="similarity">
    <text evidence="2 13">Belongs to the CRISPR-associated exonuclease Cas4 family.</text>
</comment>
<reference evidence="15 16" key="1">
    <citation type="submission" date="2014-03" db="EMBL/GenBank/DDBJ databases">
        <title>Genomics of Bifidobacteria.</title>
        <authorList>
            <person name="Ventura M."/>
            <person name="Milani C."/>
            <person name="Lugli G.A."/>
        </authorList>
    </citation>
    <scope>NUCLEOTIDE SEQUENCE [LARGE SCALE GENOMIC DNA]</scope>
    <source>
        <strain evidence="15 16">LMG 11597</strain>
    </source>
</reference>
<comment type="cofactor">
    <cofactor evidence="1">
        <name>[4Fe-4S] cluster</name>
        <dbReference type="ChEBI" id="CHEBI:49883"/>
    </cofactor>
</comment>
<dbReference type="GO" id="GO:0051607">
    <property type="term" value="P:defense response to virus"/>
    <property type="evidence" value="ECO:0007669"/>
    <property type="project" value="UniProtKB-KW"/>
</dbReference>
<proteinExistence type="inferred from homology"/>
<keyword evidence="5 13" id="KW-0540">Nuclease</keyword>
<keyword evidence="8 13" id="KW-0269">Exonuclease</keyword>
<evidence type="ECO:0000256" key="4">
    <source>
        <dbReference type="ARBA" id="ARBA00020049"/>
    </source>
</evidence>
<comment type="cofactor">
    <cofactor evidence="13">
        <name>Mg(2+)</name>
        <dbReference type="ChEBI" id="CHEBI:18420"/>
    </cofactor>
    <cofactor evidence="13">
        <name>Mn(2+)</name>
        <dbReference type="ChEBI" id="CHEBI:29035"/>
    </cofactor>
    <text evidence="13">Mg(2+) or Mn(2+) required for ssDNA cleavage activity.</text>
</comment>
<dbReference type="GO" id="GO:0046872">
    <property type="term" value="F:metal ion binding"/>
    <property type="evidence" value="ECO:0007669"/>
    <property type="project" value="UniProtKB-KW"/>
</dbReference>
<evidence type="ECO:0000256" key="10">
    <source>
        <dbReference type="ARBA" id="ARBA00023014"/>
    </source>
</evidence>
<keyword evidence="10 13" id="KW-0411">Iron-sulfur</keyword>
<sequence length="236" mass="27116">MEGPDEYPEDDWLALSGLQHYSFCKRQWALIHIEQLWSENVRTTAGSLEHQRADDYDESETRGDLLILRSLRVFSRHLGITGICDVVEFKKSAEGVKLQHREGTWNPYPVEYKHGVAKTVDADRLQLCAEAMCLEEMLACDIPEGALFYHQTRRREVVALDDSLRSEVRELLKQMHEMYARGYTPKAKRKRACNACSLKDLCLPELGRAKSAKAYIAQYMNDDESQTVESQTVDAR</sequence>
<evidence type="ECO:0000313" key="15">
    <source>
        <dbReference type="EMBL" id="KFJ04036.1"/>
    </source>
</evidence>
<dbReference type="NCBIfam" id="TIGR00372">
    <property type="entry name" value="cas4"/>
    <property type="match status" value="1"/>
</dbReference>
<comment type="caution">
    <text evidence="15">The sequence shown here is derived from an EMBL/GenBank/DDBJ whole genome shotgun (WGS) entry which is preliminary data.</text>
</comment>
<dbReference type="InterPro" id="IPR051827">
    <property type="entry name" value="Cas4_exonuclease"/>
</dbReference>
<dbReference type="Pfam" id="PF01930">
    <property type="entry name" value="Cas_Cas4"/>
    <property type="match status" value="1"/>
</dbReference>
<evidence type="ECO:0000256" key="11">
    <source>
        <dbReference type="ARBA" id="ARBA00023118"/>
    </source>
</evidence>
<protein>
    <recommendedName>
        <fullName evidence="4 13">CRISPR-associated exonuclease Cas4</fullName>
        <ecNumber evidence="3 13">3.1.12.1</ecNumber>
    </recommendedName>
</protein>
<comment type="function">
    <text evidence="13">CRISPR (clustered regularly interspaced short palindromic repeat) is an adaptive immune system that provides protection against mobile genetic elements (viruses, transposable elements and conjugative plasmids). CRISPR clusters contain sequences complementary to antecedent mobile elements and target invading nucleic acids. CRISPR clusters are transcribed and processed into CRISPR RNA (crRNA).</text>
</comment>
<dbReference type="GO" id="GO:0051536">
    <property type="term" value="F:iron-sulfur cluster binding"/>
    <property type="evidence" value="ECO:0007669"/>
    <property type="project" value="UniProtKB-KW"/>
</dbReference>